<dbReference type="Gene3D" id="1.25.40.20">
    <property type="entry name" value="Ankyrin repeat-containing domain"/>
    <property type="match status" value="1"/>
</dbReference>
<dbReference type="InterPro" id="IPR036770">
    <property type="entry name" value="Ankyrin_rpt-contain_sf"/>
</dbReference>
<gene>
    <name evidence="3" type="ORF">L203_105110</name>
</gene>
<dbReference type="AlphaFoldDB" id="A0AAJ8M2U1"/>
<evidence type="ECO:0000256" key="1">
    <source>
        <dbReference type="PROSITE-ProRule" id="PRU00023"/>
    </source>
</evidence>
<proteinExistence type="predicted"/>
<name>A0AAJ8M2U1_9TREE</name>
<reference evidence="3" key="2">
    <citation type="journal article" date="2022" name="Elife">
        <title>Obligate sexual reproduction of a homothallic fungus closely related to the Cryptococcus pathogenic species complex.</title>
        <authorList>
            <person name="Passer A.R."/>
            <person name="Clancey S.A."/>
            <person name="Shea T."/>
            <person name="David-Palma M."/>
            <person name="Averette A.F."/>
            <person name="Boekhout T."/>
            <person name="Porcel B.M."/>
            <person name="Nowrousian M."/>
            <person name="Cuomo C.A."/>
            <person name="Sun S."/>
            <person name="Heitman J."/>
            <person name="Coelho M.A."/>
        </authorList>
    </citation>
    <scope>NUCLEOTIDE SEQUENCE</scope>
    <source>
        <strain evidence="3">CBS 7841</strain>
    </source>
</reference>
<evidence type="ECO:0000256" key="2">
    <source>
        <dbReference type="SAM" id="MobiDB-lite"/>
    </source>
</evidence>
<dbReference type="InterPro" id="IPR002110">
    <property type="entry name" value="Ankyrin_rpt"/>
</dbReference>
<feature type="compositionally biased region" description="Basic residues" evidence="2">
    <location>
        <begin position="280"/>
        <end position="291"/>
    </location>
</feature>
<dbReference type="Proteomes" id="UP000094043">
    <property type="component" value="Chromosome 6"/>
</dbReference>
<feature type="compositionally biased region" description="Polar residues" evidence="2">
    <location>
        <begin position="266"/>
        <end position="279"/>
    </location>
</feature>
<sequence>MDYGNPCTTSKRTHPIYTSPLTQPVIPSDKLSYLQLPSSYTLVIYRTVSFKHPVCDLQAAKAIKRIWNEQREAPTLAFSSVDECKEPCKVSDSHPVDPQHVMGPLLCCELPRRLFRKPAPPSTPIHSLVRYLFDTYAPSANSHKGYPLCRAVLQSNHTLAKYLLQHGADPRLKDHMALEIAISMKDLVMVKILIERDPFETKMVCVQPCDENLSRSAKRIKLGDRIVVNTRMVEAAMKKGANDIVNYLVYDKKVIPPLKSIMNLGETESTKSMPLNKPSSKTKRRRQVGFR</sequence>
<evidence type="ECO:0008006" key="5">
    <source>
        <dbReference type="Google" id="ProtNLM"/>
    </source>
</evidence>
<protein>
    <recommendedName>
        <fullName evidence="5">Ankyrin repeat protein</fullName>
    </recommendedName>
</protein>
<reference evidence="3" key="1">
    <citation type="submission" date="2016-06" db="EMBL/GenBank/DDBJ databases">
        <authorList>
            <person name="Cuomo C."/>
            <person name="Litvintseva A."/>
            <person name="Heitman J."/>
            <person name="Chen Y."/>
            <person name="Sun S."/>
            <person name="Springer D."/>
            <person name="Dromer F."/>
            <person name="Young S."/>
            <person name="Zeng Q."/>
            <person name="Chapman S."/>
            <person name="Gujja S."/>
            <person name="Saif S."/>
            <person name="Birren B."/>
        </authorList>
    </citation>
    <scope>NUCLEOTIDE SEQUENCE</scope>
    <source>
        <strain evidence="3">CBS 7841</strain>
    </source>
</reference>
<feature type="repeat" description="ANK" evidence="1">
    <location>
        <begin position="143"/>
        <end position="175"/>
    </location>
</feature>
<dbReference type="RefSeq" id="XP_066070580.1">
    <property type="nucleotide sequence ID" value="XM_066214483.1"/>
</dbReference>
<reference evidence="3" key="3">
    <citation type="submission" date="2024-01" db="EMBL/GenBank/DDBJ databases">
        <authorList>
            <person name="Coelho M.A."/>
            <person name="David-Palma M."/>
            <person name="Shea T."/>
            <person name="Sun S."/>
            <person name="Cuomo C.A."/>
            <person name="Heitman J."/>
        </authorList>
    </citation>
    <scope>NUCLEOTIDE SEQUENCE</scope>
    <source>
        <strain evidence="3">CBS 7841</strain>
    </source>
</reference>
<dbReference type="EMBL" id="CP143789">
    <property type="protein sequence ID" value="WVN89880.1"/>
    <property type="molecule type" value="Genomic_DNA"/>
</dbReference>
<evidence type="ECO:0000313" key="4">
    <source>
        <dbReference type="Proteomes" id="UP000094043"/>
    </source>
</evidence>
<dbReference type="SUPFAM" id="SSF48403">
    <property type="entry name" value="Ankyrin repeat"/>
    <property type="match status" value="1"/>
</dbReference>
<feature type="region of interest" description="Disordered" evidence="2">
    <location>
        <begin position="266"/>
        <end position="291"/>
    </location>
</feature>
<keyword evidence="1" id="KW-0040">ANK repeat</keyword>
<dbReference type="GeneID" id="91089319"/>
<accession>A0AAJ8M2U1</accession>
<dbReference type="PROSITE" id="PS50088">
    <property type="entry name" value="ANK_REPEAT"/>
    <property type="match status" value="1"/>
</dbReference>
<organism evidence="3 4">
    <name type="scientific">Cryptococcus depauperatus CBS 7841</name>
    <dbReference type="NCBI Taxonomy" id="1295531"/>
    <lineage>
        <taxon>Eukaryota</taxon>
        <taxon>Fungi</taxon>
        <taxon>Dikarya</taxon>
        <taxon>Basidiomycota</taxon>
        <taxon>Agaricomycotina</taxon>
        <taxon>Tremellomycetes</taxon>
        <taxon>Tremellales</taxon>
        <taxon>Cryptococcaceae</taxon>
        <taxon>Cryptococcus</taxon>
    </lineage>
</organism>
<keyword evidence="4" id="KW-1185">Reference proteome</keyword>
<dbReference type="KEGG" id="cdep:91089319"/>
<evidence type="ECO:0000313" key="3">
    <source>
        <dbReference type="EMBL" id="WVN89880.1"/>
    </source>
</evidence>